<proteinExistence type="predicted"/>
<dbReference type="EMBL" id="JAPDRK010000001">
    <property type="protein sequence ID" value="KAJ9616723.1"/>
    <property type="molecule type" value="Genomic_DNA"/>
</dbReference>
<feature type="transmembrane region" description="Helical" evidence="1">
    <location>
        <begin position="12"/>
        <end position="31"/>
    </location>
</feature>
<evidence type="ECO:0000256" key="1">
    <source>
        <dbReference type="SAM" id="Phobius"/>
    </source>
</evidence>
<keyword evidence="3" id="KW-1185">Reference proteome</keyword>
<reference evidence="2" key="1">
    <citation type="submission" date="2022-10" db="EMBL/GenBank/DDBJ databases">
        <title>Culturing micro-colonial fungi from biological soil crusts in the Mojave desert and describing Neophaeococcomyces mojavensis, and introducing the new genera and species Taxawa tesnikishii.</title>
        <authorList>
            <person name="Kurbessoian T."/>
            <person name="Stajich J.E."/>
        </authorList>
    </citation>
    <scope>NUCLEOTIDE SEQUENCE</scope>
    <source>
        <strain evidence="2">TK_41</strain>
    </source>
</reference>
<dbReference type="AlphaFoldDB" id="A0AA38XNE8"/>
<gene>
    <name evidence="2" type="ORF">H2200_000442</name>
</gene>
<keyword evidence="1" id="KW-0472">Membrane</keyword>
<organism evidence="2 3">
    <name type="scientific">Cladophialophora chaetospira</name>
    <dbReference type="NCBI Taxonomy" id="386627"/>
    <lineage>
        <taxon>Eukaryota</taxon>
        <taxon>Fungi</taxon>
        <taxon>Dikarya</taxon>
        <taxon>Ascomycota</taxon>
        <taxon>Pezizomycotina</taxon>
        <taxon>Eurotiomycetes</taxon>
        <taxon>Chaetothyriomycetidae</taxon>
        <taxon>Chaetothyriales</taxon>
        <taxon>Herpotrichiellaceae</taxon>
        <taxon>Cladophialophora</taxon>
    </lineage>
</organism>
<evidence type="ECO:0000313" key="3">
    <source>
        <dbReference type="Proteomes" id="UP001172673"/>
    </source>
</evidence>
<comment type="caution">
    <text evidence="2">The sequence shown here is derived from an EMBL/GenBank/DDBJ whole genome shotgun (WGS) entry which is preliminary data.</text>
</comment>
<protein>
    <submittedName>
        <fullName evidence="2">Uncharacterized protein</fullName>
    </submittedName>
</protein>
<evidence type="ECO:0000313" key="2">
    <source>
        <dbReference type="EMBL" id="KAJ9616723.1"/>
    </source>
</evidence>
<dbReference type="Proteomes" id="UP001172673">
    <property type="component" value="Unassembled WGS sequence"/>
</dbReference>
<name>A0AA38XNE8_9EURO</name>
<accession>A0AA38XNE8</accession>
<keyword evidence="1" id="KW-0812">Transmembrane</keyword>
<sequence length="202" mass="22936">MSNRTLRNLRWYYHGDSLYLLGLYALFALMGNLTTSEVNRPLATIADRQLIIRTEVAPISLDGPVLVEQSDSKKGDITYRCYVWPAVYRALSSKNNNNAVFSEERPIKDPATNTPGTHVGLVKILDESQLSSAYTRPVEAMIMSEAQYLGDEKSIDLLGYTLYNIMVIRRRPDGVVERIWLGKMRKSAWKTARPKPEVIILE</sequence>
<keyword evidence="1" id="KW-1133">Transmembrane helix</keyword>